<protein>
    <recommendedName>
        <fullName evidence="10">Hexosyltransferase</fullName>
        <ecNumber evidence="10">2.4.1.-</ecNumber>
    </recommendedName>
</protein>
<gene>
    <name evidence="11" type="ORF">NMOB1V02_LOCUS2634</name>
</gene>
<reference evidence="11" key="1">
    <citation type="submission" date="2020-11" db="EMBL/GenBank/DDBJ databases">
        <authorList>
            <person name="Tran Van P."/>
        </authorList>
    </citation>
    <scope>NUCLEOTIDE SEQUENCE</scope>
</reference>
<evidence type="ECO:0000256" key="8">
    <source>
        <dbReference type="ARBA" id="ARBA00023034"/>
    </source>
</evidence>
<keyword evidence="6" id="KW-0735">Signal-anchor</keyword>
<dbReference type="GO" id="GO:0016758">
    <property type="term" value="F:hexosyltransferase activity"/>
    <property type="evidence" value="ECO:0007669"/>
    <property type="project" value="InterPro"/>
</dbReference>
<dbReference type="AlphaFoldDB" id="A0A7R9GA51"/>
<organism evidence="11">
    <name type="scientific">Notodromas monacha</name>
    <dbReference type="NCBI Taxonomy" id="399045"/>
    <lineage>
        <taxon>Eukaryota</taxon>
        <taxon>Metazoa</taxon>
        <taxon>Ecdysozoa</taxon>
        <taxon>Arthropoda</taxon>
        <taxon>Crustacea</taxon>
        <taxon>Oligostraca</taxon>
        <taxon>Ostracoda</taxon>
        <taxon>Podocopa</taxon>
        <taxon>Podocopida</taxon>
        <taxon>Cypridocopina</taxon>
        <taxon>Cypridoidea</taxon>
        <taxon>Cyprididae</taxon>
        <taxon>Notodromas</taxon>
    </lineage>
</organism>
<evidence type="ECO:0000256" key="1">
    <source>
        <dbReference type="ARBA" id="ARBA00004323"/>
    </source>
</evidence>
<dbReference type="PANTHER" id="PTHR11214">
    <property type="entry name" value="BETA-1,3-N-ACETYLGLUCOSAMINYLTRANSFERASE"/>
    <property type="match status" value="1"/>
</dbReference>
<sequence length="366" mass="42225">MKFVLSRCIAIVDILPVSVMSRNYLNSIAEYYLVGDARISFVDLPSKTKFEDICDDSTDILILILTTPENKFFRKQLRRIWANKCNLGVHNIKAVMLMGHHPILSQATREVRGSMSSLPPPNQSFEYKRRYRITHHGYVVNASIVRENLRHGDVVMVDQVESYKNLTYKVAAGFQWGHRYCPQAKFIGKVDDDVFLGTERLMLYLQGYDGGKAIVGSHNMVYDPARWNASRWYVTYNDYPKRVYPPYSNGFTYFMTYEYVEDMLVYLRGRRLLPVEDVQLTGLVADAIHAKRVNSFLDGGGNWTFLGDCSMLGNWLNRTGTSYEDGPISVLCFDTNYVEFARQKLALQRLQRFARGLGLRGWPFEF</sequence>
<evidence type="ECO:0000256" key="3">
    <source>
        <dbReference type="ARBA" id="ARBA00022676"/>
    </source>
</evidence>
<dbReference type="Pfam" id="PF01762">
    <property type="entry name" value="Galactosyl_T"/>
    <property type="match status" value="1"/>
</dbReference>
<evidence type="ECO:0000256" key="5">
    <source>
        <dbReference type="ARBA" id="ARBA00022692"/>
    </source>
</evidence>
<comment type="subcellular location">
    <subcellularLocation>
        <location evidence="1 10">Golgi apparatus membrane</location>
        <topology evidence="1 10">Single-pass type II membrane protein</topology>
    </subcellularLocation>
</comment>
<evidence type="ECO:0000256" key="2">
    <source>
        <dbReference type="ARBA" id="ARBA00008661"/>
    </source>
</evidence>
<proteinExistence type="inferred from homology"/>
<keyword evidence="3 10" id="KW-0328">Glycosyltransferase</keyword>
<dbReference type="EC" id="2.4.1.-" evidence="10"/>
<evidence type="ECO:0000313" key="12">
    <source>
        <dbReference type="Proteomes" id="UP000678499"/>
    </source>
</evidence>
<dbReference type="PANTHER" id="PTHR11214:SF378">
    <property type="entry name" value="BETA-1,3-GALACTOSYLTRANSFERASE 4"/>
    <property type="match status" value="1"/>
</dbReference>
<keyword evidence="8 10" id="KW-0333">Golgi apparatus</keyword>
<dbReference type="GO" id="GO:0000139">
    <property type="term" value="C:Golgi membrane"/>
    <property type="evidence" value="ECO:0007669"/>
    <property type="project" value="UniProtKB-SubCell"/>
</dbReference>
<dbReference type="Gene3D" id="3.90.550.50">
    <property type="match status" value="1"/>
</dbReference>
<comment type="similarity">
    <text evidence="2 10">Belongs to the glycosyltransferase 31 family.</text>
</comment>
<keyword evidence="5" id="KW-0812">Transmembrane</keyword>
<keyword evidence="9" id="KW-0472">Membrane</keyword>
<evidence type="ECO:0000256" key="7">
    <source>
        <dbReference type="ARBA" id="ARBA00022989"/>
    </source>
</evidence>
<keyword evidence="4" id="KW-0808">Transferase</keyword>
<evidence type="ECO:0000256" key="10">
    <source>
        <dbReference type="RuleBase" id="RU363063"/>
    </source>
</evidence>
<evidence type="ECO:0000256" key="9">
    <source>
        <dbReference type="ARBA" id="ARBA00023136"/>
    </source>
</evidence>
<keyword evidence="7" id="KW-1133">Transmembrane helix</keyword>
<keyword evidence="12" id="KW-1185">Reference proteome</keyword>
<dbReference type="OrthoDB" id="5512589at2759"/>
<accession>A0A7R9GA51</accession>
<dbReference type="Proteomes" id="UP000678499">
    <property type="component" value="Unassembled WGS sequence"/>
</dbReference>
<evidence type="ECO:0000313" key="11">
    <source>
        <dbReference type="EMBL" id="CAD7274813.1"/>
    </source>
</evidence>
<evidence type="ECO:0000256" key="4">
    <source>
        <dbReference type="ARBA" id="ARBA00022679"/>
    </source>
</evidence>
<dbReference type="EMBL" id="OA882343">
    <property type="protein sequence ID" value="CAD7274813.1"/>
    <property type="molecule type" value="Genomic_DNA"/>
</dbReference>
<name>A0A7R9GA51_9CRUS</name>
<evidence type="ECO:0000256" key="6">
    <source>
        <dbReference type="ARBA" id="ARBA00022968"/>
    </source>
</evidence>
<dbReference type="GO" id="GO:0006493">
    <property type="term" value="P:protein O-linked glycosylation"/>
    <property type="evidence" value="ECO:0007669"/>
    <property type="project" value="TreeGrafter"/>
</dbReference>
<dbReference type="InterPro" id="IPR002659">
    <property type="entry name" value="Glyco_trans_31"/>
</dbReference>
<dbReference type="EMBL" id="CAJPEX010000306">
    <property type="protein sequence ID" value="CAG0914965.1"/>
    <property type="molecule type" value="Genomic_DNA"/>
</dbReference>